<reference evidence="3" key="1">
    <citation type="submission" date="2013-06" db="EMBL/GenBank/DDBJ databases">
        <authorList>
            <person name="Zhao Q."/>
        </authorList>
    </citation>
    <scope>NUCLEOTIDE SEQUENCE</scope>
    <source>
        <strain evidence="3">cv. W1943</strain>
    </source>
</reference>
<proteinExistence type="predicted"/>
<keyword evidence="3" id="KW-1185">Reference proteome</keyword>
<reference evidence="2" key="2">
    <citation type="submission" date="2015-06" db="UniProtKB">
        <authorList>
            <consortium name="EnsemblPlants"/>
        </authorList>
    </citation>
    <scope>IDENTIFICATION</scope>
</reference>
<feature type="region of interest" description="Disordered" evidence="1">
    <location>
        <begin position="61"/>
        <end position="81"/>
    </location>
</feature>
<evidence type="ECO:0000256" key="1">
    <source>
        <dbReference type="SAM" id="MobiDB-lite"/>
    </source>
</evidence>
<organism evidence="2 3">
    <name type="scientific">Oryza rufipogon</name>
    <name type="common">Brownbeard rice</name>
    <name type="synonym">Asian wild rice</name>
    <dbReference type="NCBI Taxonomy" id="4529"/>
    <lineage>
        <taxon>Eukaryota</taxon>
        <taxon>Viridiplantae</taxon>
        <taxon>Streptophyta</taxon>
        <taxon>Embryophyta</taxon>
        <taxon>Tracheophyta</taxon>
        <taxon>Spermatophyta</taxon>
        <taxon>Magnoliopsida</taxon>
        <taxon>Liliopsida</taxon>
        <taxon>Poales</taxon>
        <taxon>Poaceae</taxon>
        <taxon>BOP clade</taxon>
        <taxon>Oryzoideae</taxon>
        <taxon>Oryzeae</taxon>
        <taxon>Oryzinae</taxon>
        <taxon>Oryza</taxon>
    </lineage>
</organism>
<sequence>MCIGSERSHIVVALIERRLPHSFFSASAAHSAHTPSRIALPPTTVAIAPCHRRPPCPACSGIHASSVRRPTPPNPRRHFPRRHRLRPTLQLPRDAAAFSLSFVVHPITAIPRLLAAVAAPTPHTPTPVSSTPPQRIANGAVLSLLPRDDGGAAADRKAPDVKDAASRVPMDSNFGASRPTSLTRSVIYIVYINAPQPYRIAARRLRDLSLMQHLVRGDCDRASYNILVDAYEDSEATFKQLKQQVWQRGEDQVEVMAWLHKSGMS</sequence>
<evidence type="ECO:0000313" key="3">
    <source>
        <dbReference type="Proteomes" id="UP000008022"/>
    </source>
</evidence>
<dbReference type="Proteomes" id="UP000008022">
    <property type="component" value="Unassembled WGS sequence"/>
</dbReference>
<dbReference type="Gramene" id="ORUFI02G16660.1">
    <property type="protein sequence ID" value="ORUFI02G16660.1"/>
    <property type="gene ID" value="ORUFI02G16660"/>
</dbReference>
<name>A0A0E0NEM3_ORYRU</name>
<protein>
    <submittedName>
        <fullName evidence="2">Uncharacterized protein</fullName>
    </submittedName>
</protein>
<dbReference type="AlphaFoldDB" id="A0A0E0NEM3"/>
<dbReference type="HOGENOM" id="CLU_1191538_0_0_1"/>
<evidence type="ECO:0000313" key="2">
    <source>
        <dbReference type="EnsemblPlants" id="ORUFI02G16660.1"/>
    </source>
</evidence>
<dbReference type="EnsemblPlants" id="ORUFI02G16660.1">
    <property type="protein sequence ID" value="ORUFI02G16660.1"/>
    <property type="gene ID" value="ORUFI02G16660"/>
</dbReference>
<accession>A0A0E0NEM3</accession>